<dbReference type="AlphaFoldDB" id="A0AAF0JFK7"/>
<feature type="region of interest" description="Disordered" evidence="1">
    <location>
        <begin position="250"/>
        <end position="271"/>
    </location>
</feature>
<evidence type="ECO:0000256" key="1">
    <source>
        <dbReference type="SAM" id="MobiDB-lite"/>
    </source>
</evidence>
<dbReference type="InterPro" id="IPR014848">
    <property type="entry name" value="Rgp1"/>
</dbReference>
<organism evidence="2 3">
    <name type="scientific">Malassezia japonica</name>
    <dbReference type="NCBI Taxonomy" id="223818"/>
    <lineage>
        <taxon>Eukaryota</taxon>
        <taxon>Fungi</taxon>
        <taxon>Dikarya</taxon>
        <taxon>Basidiomycota</taxon>
        <taxon>Ustilaginomycotina</taxon>
        <taxon>Malasseziomycetes</taxon>
        <taxon>Malasseziales</taxon>
        <taxon>Malasseziaceae</taxon>
        <taxon>Malassezia</taxon>
    </lineage>
</organism>
<gene>
    <name evidence="2" type="primary">RGP1</name>
    <name evidence="2" type="ORF">MJAP1_002016</name>
</gene>
<dbReference type="Proteomes" id="UP001217754">
    <property type="component" value="Chromosome 3"/>
</dbReference>
<protein>
    <submittedName>
        <fullName evidence="2">Golgi membrane exchange factor (Ric1p-Rgp1p) subunit</fullName>
    </submittedName>
</protein>
<dbReference type="EMBL" id="CP119960">
    <property type="protein sequence ID" value="WFD39046.1"/>
    <property type="molecule type" value="Genomic_DNA"/>
</dbReference>
<feature type="region of interest" description="Disordered" evidence="1">
    <location>
        <begin position="320"/>
        <end position="341"/>
    </location>
</feature>
<reference evidence="2" key="1">
    <citation type="submission" date="2023-03" db="EMBL/GenBank/DDBJ databases">
        <title>Mating type loci evolution in Malassezia.</title>
        <authorList>
            <person name="Coelho M.A."/>
        </authorList>
    </citation>
    <scope>NUCLEOTIDE SEQUENCE</scope>
    <source>
        <strain evidence="2">CBS 9431</strain>
    </source>
</reference>
<accession>A0AAF0JFK7</accession>
<feature type="compositionally biased region" description="Basic and acidic residues" evidence="1">
    <location>
        <begin position="127"/>
        <end position="137"/>
    </location>
</feature>
<name>A0AAF0JFK7_9BASI</name>
<dbReference type="Pfam" id="PF08737">
    <property type="entry name" value="Rgp1"/>
    <property type="match status" value="2"/>
</dbReference>
<proteinExistence type="predicted"/>
<evidence type="ECO:0000313" key="3">
    <source>
        <dbReference type="Proteomes" id="UP001217754"/>
    </source>
</evidence>
<evidence type="ECO:0000313" key="2">
    <source>
        <dbReference type="EMBL" id="WFD39046.1"/>
    </source>
</evidence>
<dbReference type="RefSeq" id="XP_060121943.1">
    <property type="nucleotide sequence ID" value="XM_060265960.1"/>
</dbReference>
<dbReference type="GeneID" id="85225665"/>
<keyword evidence="3" id="KW-1185">Reference proteome</keyword>
<sequence>MEARSALVVAVTPRQPSVFAGEELECVITFTNTNTLRSVDEGRANPAKAYAQRRVVSHAFSSTSQAKVDEVAGRLGKVGFATDTAHGTTLGRGVPPRRHRKFASRSEQWPDRKSRLPASHPHARQKSVVEHQVEDLSRAFQLQEKEEEDEEEAPPPVPESPMPDTYGVGQTAGVDSALRDSLTSWSREQADVLPPARKLHPSPLFPDPYALPDGHEKLIWAFAQFGGTMELDRALVRPADFDQLRLRLSRGELAPSTPQTPATPGDTPRLVGGGELGYDTEVEAGSLEFETGYSDTDLKAEHTPSVAALTALLFRYARSPTPQSGASRAPHTPRHMRSGSTLSDMRARALFSRTLPTYSTPPTILGIDMVLAPGESRSFTFRLRIPPDLPPSFHGHAAHFDYYMTVGTNRIDGALPGTQQSRLLHVPIRVYNHVGPSGAAACFDLLNPIVSLQPEAEVAYADADDLSEREKTAAFVRQVLDGDAASATALRGDTMEHRCMDTVNDLARTAGKVSYDIAKDGHVAAVLTLARARYRLGDAVQALVRMNLPGARVRIVRLAASLESHEEIDASLALLPGQRTQKQTRQVYATHHESTLDTRQTSIVLTIPSGATPEFATSGVKLKWTLRVSLLTQTSALQSDQGSVGIAPVPHWAPESDAYAAFHTAFQRTPALAGVVQDDEKRVATKLEIVECSVPIGVLPNSSKSRTVPIELYA</sequence>
<feature type="region of interest" description="Disordered" evidence="1">
    <location>
        <begin position="83"/>
        <end position="171"/>
    </location>
</feature>
<dbReference type="PANTHER" id="PTHR12507">
    <property type="entry name" value="REDUCED GROWTH PHENOTYPE 1 RGP1, YEAST -RELATED"/>
    <property type="match status" value="1"/>
</dbReference>